<dbReference type="EMBL" id="AKGD01000002">
    <property type="protein sequence ID" value="EIT69471.1"/>
    <property type="molecule type" value="Genomic_DNA"/>
</dbReference>
<name>I8I1D2_9GAMM</name>
<comment type="caution">
    <text evidence="1">The sequence shown here is derived from an EMBL/GenBank/DDBJ whole genome shotgun (WGS) entry which is preliminary data.</text>
</comment>
<accession>I8I1D2</accession>
<reference evidence="1 2" key="1">
    <citation type="journal article" date="2012" name="J. Bacteriol.">
        <title>Genome Sequence of n-Alkane-Degrading Hydrocarboniphaga effusa Strain AP103T (ATCC BAA-332T).</title>
        <authorList>
            <person name="Chang H.K."/>
            <person name="Zylstra G.J."/>
            <person name="Chae J.C."/>
        </authorList>
    </citation>
    <scope>NUCLEOTIDE SEQUENCE [LARGE SCALE GENOMIC DNA]</scope>
    <source>
        <strain evidence="1 2">AP103</strain>
    </source>
</reference>
<evidence type="ECO:0000313" key="1">
    <source>
        <dbReference type="EMBL" id="EIT69471.1"/>
    </source>
</evidence>
<dbReference type="Proteomes" id="UP000003704">
    <property type="component" value="Unassembled WGS sequence"/>
</dbReference>
<gene>
    <name evidence="1" type="ORF">WQQ_30530</name>
</gene>
<keyword evidence="2" id="KW-1185">Reference proteome</keyword>
<evidence type="ECO:0000313" key="2">
    <source>
        <dbReference type="Proteomes" id="UP000003704"/>
    </source>
</evidence>
<proteinExistence type="predicted"/>
<dbReference type="AlphaFoldDB" id="I8I1D2"/>
<protein>
    <submittedName>
        <fullName evidence="1">Uncharacterized protein</fullName>
    </submittedName>
</protein>
<sequence length="200" mass="21621">MVQAQDPFGAGCKPGRYEAAKGIGQRTGAPECYTSQEMIRALRDRRSFPVILATPADSKATTSMFTFNPQSHEGYELLLNAPVVACSQAQASGLIDQCLDPSLRDAFGATQAIVVDSYDQAQFMDIAAKGARSFGKESNVMFRARSQKRDLAFVVAKTHHGAAAGTGFQSMLEEPQEHLSSYEFIDYTNDGKALLGTLTP</sequence>
<organism evidence="1 2">
    <name type="scientific">Hydrocarboniphaga effusa AP103</name>
    <dbReference type="NCBI Taxonomy" id="1172194"/>
    <lineage>
        <taxon>Bacteria</taxon>
        <taxon>Pseudomonadati</taxon>
        <taxon>Pseudomonadota</taxon>
        <taxon>Gammaproteobacteria</taxon>
        <taxon>Nevskiales</taxon>
        <taxon>Nevskiaceae</taxon>
        <taxon>Hydrocarboniphaga</taxon>
    </lineage>
</organism>